<dbReference type="Proteomes" id="UP001597040">
    <property type="component" value="Unassembled WGS sequence"/>
</dbReference>
<dbReference type="RefSeq" id="WP_390364615.1">
    <property type="nucleotide sequence ID" value="NZ_JBHTKJ010000073.1"/>
</dbReference>
<reference evidence="2" key="1">
    <citation type="journal article" date="2019" name="Int. J. Syst. Evol. Microbiol.">
        <title>The Global Catalogue of Microorganisms (GCM) 10K type strain sequencing project: providing services to taxonomists for standard genome sequencing and annotation.</title>
        <authorList>
            <consortium name="The Broad Institute Genomics Platform"/>
            <consortium name="The Broad Institute Genome Sequencing Center for Infectious Disease"/>
            <person name="Wu L."/>
            <person name="Ma J."/>
        </authorList>
    </citation>
    <scope>NUCLEOTIDE SEQUENCE [LARGE SCALE GENOMIC DNA]</scope>
    <source>
        <strain evidence="2">CCUG 56754</strain>
    </source>
</reference>
<evidence type="ECO:0000313" key="2">
    <source>
        <dbReference type="Proteomes" id="UP001597040"/>
    </source>
</evidence>
<proteinExistence type="predicted"/>
<name>A0ABW3LQ41_9BACI</name>
<dbReference type="Gene3D" id="3.40.630.30">
    <property type="match status" value="1"/>
</dbReference>
<dbReference type="InterPro" id="IPR016181">
    <property type="entry name" value="Acyl_CoA_acyltransferase"/>
</dbReference>
<keyword evidence="2" id="KW-1185">Reference proteome</keyword>
<dbReference type="SUPFAM" id="SSF55729">
    <property type="entry name" value="Acyl-CoA N-acyltransferases (Nat)"/>
    <property type="match status" value="1"/>
</dbReference>
<accession>A0ABW3LQ41</accession>
<gene>
    <name evidence="1" type="ORF">ACFQ3N_19095</name>
</gene>
<comment type="caution">
    <text evidence="1">The sequence shown here is derived from an EMBL/GenBank/DDBJ whole genome shotgun (WGS) entry which is preliminary data.</text>
</comment>
<protein>
    <recommendedName>
        <fullName evidence="3">GNAT family N-acetyltransferase</fullName>
    </recommendedName>
</protein>
<organism evidence="1 2">
    <name type="scientific">Virgibacillus byunsanensis</name>
    <dbReference type="NCBI Taxonomy" id="570945"/>
    <lineage>
        <taxon>Bacteria</taxon>
        <taxon>Bacillati</taxon>
        <taxon>Bacillota</taxon>
        <taxon>Bacilli</taxon>
        <taxon>Bacillales</taxon>
        <taxon>Bacillaceae</taxon>
        <taxon>Virgibacillus</taxon>
    </lineage>
</organism>
<evidence type="ECO:0008006" key="3">
    <source>
        <dbReference type="Google" id="ProtNLM"/>
    </source>
</evidence>
<sequence>MEIRQLIPNDAEKYFNLRLEALQRNLEAFSSTYEEEKDYSLEKYQNRFKDDYFYTFGAFENEQLLGVVSLVMEQIIAN</sequence>
<evidence type="ECO:0000313" key="1">
    <source>
        <dbReference type="EMBL" id="MFD1040487.1"/>
    </source>
</evidence>
<dbReference type="EMBL" id="JBHTKJ010000073">
    <property type="protein sequence ID" value="MFD1040487.1"/>
    <property type="molecule type" value="Genomic_DNA"/>
</dbReference>